<dbReference type="InterPro" id="IPR059226">
    <property type="entry name" value="Choice_anch_Q_dom"/>
</dbReference>
<dbReference type="SUPFAM" id="SSF51126">
    <property type="entry name" value="Pectin lyase-like"/>
    <property type="match status" value="1"/>
</dbReference>
<feature type="signal peptide" evidence="9">
    <location>
        <begin position="1"/>
        <end position="25"/>
    </location>
</feature>
<evidence type="ECO:0000313" key="11">
    <source>
        <dbReference type="EMBL" id="EFQ22606.1"/>
    </source>
</evidence>
<reference evidence="11 12" key="1">
    <citation type="journal article" date="2010" name="Stand. Genomic Sci.">
        <title>Non-contiguous finished genome sequence of Aminomonas paucivorans type strain (GLU-3).</title>
        <authorList>
            <person name="Pitluck S."/>
            <person name="Yasawong M."/>
            <person name="Held B."/>
            <person name="Lapidus A."/>
            <person name="Nolan M."/>
            <person name="Copeland A."/>
            <person name="Lucas S."/>
            <person name="Del Rio T.G."/>
            <person name="Tice H."/>
            <person name="Cheng J.F."/>
            <person name="Chertkov O."/>
            <person name="Goodwin L."/>
            <person name="Tapia R."/>
            <person name="Han C."/>
            <person name="Liolios K."/>
            <person name="Ivanova N."/>
            <person name="Mavromatis K."/>
            <person name="Ovchinnikova G."/>
            <person name="Pati A."/>
            <person name="Chen A."/>
            <person name="Palaniappan K."/>
            <person name="Land M."/>
            <person name="Hauser L."/>
            <person name="Chang Y.J."/>
            <person name="Jeffries C.D."/>
            <person name="Pukall R."/>
            <person name="Spring S."/>
            <person name="Rohde M."/>
            <person name="Sikorski J."/>
            <person name="Goker M."/>
            <person name="Woyke T."/>
            <person name="Bristow J."/>
            <person name="Eisen J.A."/>
            <person name="Markowitz V."/>
            <person name="Hugenholtz P."/>
            <person name="Kyrpides N.C."/>
            <person name="Klenk H.P."/>
        </authorList>
    </citation>
    <scope>NUCLEOTIDE SEQUENCE [LARGE SCALE GENOMIC DNA]</scope>
    <source>
        <strain evidence="11 12">DSM 12260</strain>
    </source>
</reference>
<dbReference type="NCBIfam" id="TIGR04564">
    <property type="entry name" value="Synergist_CTERM"/>
    <property type="match status" value="1"/>
</dbReference>
<dbReference type="InterPro" id="IPR011050">
    <property type="entry name" value="Pectin_lyase_fold/virulence"/>
</dbReference>
<dbReference type="NCBIfam" id="TIGR01376">
    <property type="entry name" value="POMP_repeat"/>
    <property type="match status" value="1"/>
</dbReference>
<dbReference type="PANTHER" id="PTHR11319:SF35">
    <property type="entry name" value="OUTER MEMBRANE PROTEIN PMPC-RELATED"/>
    <property type="match status" value="1"/>
</dbReference>
<proteinExistence type="predicted"/>
<dbReference type="RefSeq" id="WP_006299750.1">
    <property type="nucleotide sequence ID" value="NZ_CM001022.1"/>
</dbReference>
<dbReference type="STRING" id="584708.Apau_0169"/>
<dbReference type="NCBIfam" id="NF041518">
    <property type="entry name" value="choice_anch_Q"/>
    <property type="match status" value="1"/>
</dbReference>
<dbReference type="Pfam" id="PF13229">
    <property type="entry name" value="Beta_helix"/>
    <property type="match status" value="1"/>
</dbReference>
<name>E3CX90_9BACT</name>
<dbReference type="AlphaFoldDB" id="E3CX90"/>
<feature type="region of interest" description="Disordered" evidence="8">
    <location>
        <begin position="314"/>
        <end position="334"/>
    </location>
</feature>
<evidence type="ECO:0000256" key="3">
    <source>
        <dbReference type="ARBA" id="ARBA00004613"/>
    </source>
</evidence>
<accession>E3CX90</accession>
<evidence type="ECO:0000256" key="4">
    <source>
        <dbReference type="ARBA" id="ARBA00022525"/>
    </source>
</evidence>
<keyword evidence="6" id="KW-0472">Membrane</keyword>
<dbReference type="PANTHER" id="PTHR11319">
    <property type="entry name" value="G PROTEIN-COUPLED RECEPTOR-RELATED"/>
    <property type="match status" value="1"/>
</dbReference>
<dbReference type="HOGENOM" id="CLU_665055_0_0_0"/>
<dbReference type="Proteomes" id="UP000005096">
    <property type="component" value="Chromosome"/>
</dbReference>
<evidence type="ECO:0000256" key="5">
    <source>
        <dbReference type="ARBA" id="ARBA00022729"/>
    </source>
</evidence>
<keyword evidence="4" id="KW-0964">Secreted</keyword>
<keyword evidence="7" id="KW-0998">Cell outer membrane</keyword>
<dbReference type="EMBL" id="CM001022">
    <property type="protein sequence ID" value="EFQ22606.1"/>
    <property type="molecule type" value="Genomic_DNA"/>
</dbReference>
<comment type="subcellular location">
    <subcellularLocation>
        <location evidence="1">Cell envelope</location>
    </subcellularLocation>
    <subcellularLocation>
        <location evidence="2">Cell outer membrane</location>
    </subcellularLocation>
    <subcellularLocation>
        <location evidence="3">Secreted</location>
    </subcellularLocation>
</comment>
<evidence type="ECO:0000256" key="1">
    <source>
        <dbReference type="ARBA" id="ARBA00004196"/>
    </source>
</evidence>
<dbReference type="InterPro" id="IPR030821">
    <property type="entry name" value="Synergist_CTERM"/>
</dbReference>
<dbReference type="Gene3D" id="2.160.20.10">
    <property type="entry name" value="Single-stranded right-handed beta-helix, Pectin lyase-like"/>
    <property type="match status" value="1"/>
</dbReference>
<evidence type="ECO:0000256" key="9">
    <source>
        <dbReference type="SAM" id="SignalP"/>
    </source>
</evidence>
<dbReference type="InterPro" id="IPR039448">
    <property type="entry name" value="Beta_helix"/>
</dbReference>
<protein>
    <submittedName>
        <fullName evidence="11">Polymorphic outer membrane protein</fullName>
    </submittedName>
</protein>
<sequence>MKTLPARLRALTCAAALLAAGVVPAQGAVLSVTSPGDSGPGTLRQALADADGDAQLDTVRFQLSDKATLTLTSGQIRVKYPVQIEGPGAERLTLSAGNRSRILAFDATAAGSSLSGLTLREGKTSGFDYGGAVMAEGAITVTDCVLRNNSAFAGGALSGRDRVTALGCVFLANQASREGGALLVQGGAGVDLRRCLFLGNSAATDGGAISARNVSLVQALDTAFSGNRATGMGGGAYLYNDNLVRVDNCTFYDNGGTSATGGAFFADASPSVVVNSLFWQNQRDALGWNGTIPSVTYSFLPGWHGIGAGNLTSSGLEPKLRNPKGPDGTAGTADDDLRLLSGSPCLNVGSNVSVTETLDLGGEARIQESVVDMGAYEGAHGGSGSSGGGGCSALGTPWGLVLLVLPLLFLRRR</sequence>
<evidence type="ECO:0000259" key="10">
    <source>
        <dbReference type="Pfam" id="PF13229"/>
    </source>
</evidence>
<keyword evidence="12" id="KW-1185">Reference proteome</keyword>
<evidence type="ECO:0000313" key="12">
    <source>
        <dbReference type="Proteomes" id="UP000005096"/>
    </source>
</evidence>
<evidence type="ECO:0000256" key="6">
    <source>
        <dbReference type="ARBA" id="ARBA00023136"/>
    </source>
</evidence>
<feature type="chain" id="PRO_5003167208" evidence="9">
    <location>
        <begin position="26"/>
        <end position="413"/>
    </location>
</feature>
<organism evidence="11 12">
    <name type="scientific">Aminomonas paucivorans DSM 12260</name>
    <dbReference type="NCBI Taxonomy" id="584708"/>
    <lineage>
        <taxon>Bacteria</taxon>
        <taxon>Thermotogati</taxon>
        <taxon>Synergistota</taxon>
        <taxon>Synergistia</taxon>
        <taxon>Synergistales</taxon>
        <taxon>Synergistaceae</taxon>
        <taxon>Aminomonas</taxon>
    </lineage>
</organism>
<dbReference type="eggNOG" id="COG3210">
    <property type="taxonomic scope" value="Bacteria"/>
</dbReference>
<keyword evidence="5 9" id="KW-0732">Signal</keyword>
<dbReference type="GO" id="GO:0005576">
    <property type="term" value="C:extracellular region"/>
    <property type="evidence" value="ECO:0007669"/>
    <property type="project" value="UniProtKB-SubCell"/>
</dbReference>
<gene>
    <name evidence="11" type="ORF">Apau_0169</name>
</gene>
<dbReference type="InterPro" id="IPR003368">
    <property type="entry name" value="POMP_repeat"/>
</dbReference>
<dbReference type="GO" id="GO:0009279">
    <property type="term" value="C:cell outer membrane"/>
    <property type="evidence" value="ECO:0007669"/>
    <property type="project" value="UniProtKB-SubCell"/>
</dbReference>
<feature type="domain" description="Right handed beta helix" evidence="10">
    <location>
        <begin position="182"/>
        <end position="286"/>
    </location>
</feature>
<evidence type="ECO:0000256" key="8">
    <source>
        <dbReference type="SAM" id="MobiDB-lite"/>
    </source>
</evidence>
<dbReference type="InterPro" id="IPR012334">
    <property type="entry name" value="Pectin_lyas_fold"/>
</dbReference>
<evidence type="ECO:0000256" key="2">
    <source>
        <dbReference type="ARBA" id="ARBA00004442"/>
    </source>
</evidence>
<dbReference type="PaxDb" id="584708-Apau_0169"/>
<evidence type="ECO:0000256" key="7">
    <source>
        <dbReference type="ARBA" id="ARBA00023237"/>
    </source>
</evidence>